<dbReference type="GO" id="GO:0046872">
    <property type="term" value="F:metal ion binding"/>
    <property type="evidence" value="ECO:0007669"/>
    <property type="project" value="UniProtKB-KW"/>
</dbReference>
<evidence type="ECO:0000256" key="2">
    <source>
        <dbReference type="ARBA" id="ARBA00022475"/>
    </source>
</evidence>
<evidence type="ECO:0000313" key="10">
    <source>
        <dbReference type="Proteomes" id="UP001596099"/>
    </source>
</evidence>
<keyword evidence="3 8" id="KW-0812">Transmembrane</keyword>
<feature type="transmembrane region" description="Helical" evidence="8">
    <location>
        <begin position="28"/>
        <end position="49"/>
    </location>
</feature>
<keyword evidence="8" id="KW-0479">Metal-binding</keyword>
<reference evidence="9 10" key="1">
    <citation type="journal article" date="2019" name="Int. J. Syst. Evol. Microbiol.">
        <title>The Global Catalogue of Microorganisms (GCM) 10K type strain sequencing project: providing services to taxonomists for standard genome sequencing and annotation.</title>
        <authorList>
            <consortium name="The Broad Institute Genomics Platform"/>
            <consortium name="The Broad Institute Genome Sequencing Center for Infectious Disease"/>
            <person name="Wu L."/>
            <person name="Ma J."/>
        </authorList>
    </citation>
    <scope>NUCLEOTIDE SEQUENCE [LARGE SCALE GENOMIC DNA]</scope>
    <source>
        <strain evidence="9 10">CGMCC 1.12543</strain>
    </source>
</reference>
<evidence type="ECO:0000256" key="4">
    <source>
        <dbReference type="ARBA" id="ARBA00022989"/>
    </source>
</evidence>
<dbReference type="EMBL" id="JBHSQH010000001">
    <property type="protein sequence ID" value="MFC5970809.1"/>
    <property type="molecule type" value="Genomic_DNA"/>
</dbReference>
<comment type="subcellular location">
    <subcellularLocation>
        <location evidence="1 8">Cell membrane</location>
        <topology evidence="1 8">Multi-pass membrane protein</topology>
    </subcellularLocation>
</comment>
<protein>
    <recommendedName>
        <fullName evidence="8">Fluoride-specific ion channel FluC</fullName>
    </recommendedName>
</protein>
<dbReference type="GO" id="GO:0005886">
    <property type="term" value="C:plasma membrane"/>
    <property type="evidence" value="ECO:0007669"/>
    <property type="project" value="UniProtKB-SubCell"/>
</dbReference>
<keyword evidence="5 8" id="KW-0472">Membrane</keyword>
<evidence type="ECO:0000313" key="9">
    <source>
        <dbReference type="EMBL" id="MFC5970809.1"/>
    </source>
</evidence>
<feature type="binding site" evidence="8">
    <location>
        <position position="65"/>
    </location>
    <ligand>
        <name>Na(+)</name>
        <dbReference type="ChEBI" id="CHEBI:29101"/>
        <note>structural</note>
    </ligand>
</feature>
<proteinExistence type="inferred from homology"/>
<keyword evidence="8" id="KW-0407">Ion channel</keyword>
<feature type="binding site" evidence="8">
    <location>
        <position position="68"/>
    </location>
    <ligand>
        <name>Na(+)</name>
        <dbReference type="ChEBI" id="CHEBI:29101"/>
        <note>structural</note>
    </ligand>
</feature>
<keyword evidence="8" id="KW-0406">Ion transport</keyword>
<organism evidence="9 10">
    <name type="scientific">Halomarina salina</name>
    <dbReference type="NCBI Taxonomy" id="1872699"/>
    <lineage>
        <taxon>Archaea</taxon>
        <taxon>Methanobacteriati</taxon>
        <taxon>Methanobacteriota</taxon>
        <taxon>Stenosarchaea group</taxon>
        <taxon>Halobacteria</taxon>
        <taxon>Halobacteriales</taxon>
        <taxon>Natronomonadaceae</taxon>
        <taxon>Halomarina</taxon>
    </lineage>
</organism>
<dbReference type="Proteomes" id="UP001596099">
    <property type="component" value="Unassembled WGS sequence"/>
</dbReference>
<keyword evidence="4 8" id="KW-1133">Transmembrane helix</keyword>
<dbReference type="RefSeq" id="WP_368409033.1">
    <property type="nucleotide sequence ID" value="NZ_JALLGW010000001.1"/>
</dbReference>
<evidence type="ECO:0000256" key="1">
    <source>
        <dbReference type="ARBA" id="ARBA00004651"/>
    </source>
</evidence>
<dbReference type="GO" id="GO:0062054">
    <property type="term" value="F:fluoride channel activity"/>
    <property type="evidence" value="ECO:0007669"/>
    <property type="project" value="UniProtKB-UniRule"/>
</dbReference>
<comment type="similarity">
    <text evidence="6 8">Belongs to the fluoride channel Fluc/FEX (TC 1.A.43) family.</text>
</comment>
<evidence type="ECO:0000256" key="8">
    <source>
        <dbReference type="HAMAP-Rule" id="MF_00454"/>
    </source>
</evidence>
<accession>A0ABD5RKA3</accession>
<dbReference type="AlphaFoldDB" id="A0ABD5RKA3"/>
<name>A0ABD5RKA3_9EURY</name>
<keyword evidence="10" id="KW-1185">Reference proteome</keyword>
<evidence type="ECO:0000256" key="7">
    <source>
        <dbReference type="ARBA" id="ARBA00035585"/>
    </source>
</evidence>
<feature type="transmembrane region" description="Helical" evidence="8">
    <location>
        <begin position="55"/>
        <end position="75"/>
    </location>
</feature>
<dbReference type="Pfam" id="PF02537">
    <property type="entry name" value="CRCB"/>
    <property type="match status" value="1"/>
</dbReference>
<comment type="caution">
    <text evidence="9">The sequence shown here is derived from an EMBL/GenBank/DDBJ whole genome shotgun (WGS) entry which is preliminary data.</text>
</comment>
<evidence type="ECO:0000256" key="6">
    <source>
        <dbReference type="ARBA" id="ARBA00035120"/>
    </source>
</evidence>
<dbReference type="HAMAP" id="MF_00454">
    <property type="entry name" value="FluC"/>
    <property type="match status" value="1"/>
</dbReference>
<keyword evidence="8" id="KW-0915">Sodium</keyword>
<comment type="catalytic activity">
    <reaction evidence="7">
        <text>fluoride(in) = fluoride(out)</text>
        <dbReference type="Rhea" id="RHEA:76159"/>
        <dbReference type="ChEBI" id="CHEBI:17051"/>
    </reaction>
    <physiologicalReaction direction="left-to-right" evidence="7">
        <dbReference type="Rhea" id="RHEA:76160"/>
    </physiologicalReaction>
</comment>
<keyword evidence="2 8" id="KW-1003">Cell membrane</keyword>
<comment type="activity regulation">
    <text evidence="8">Na(+) is not transported, but it plays an essential structural role and its presence is essential for fluoride channel function.</text>
</comment>
<comment type="function">
    <text evidence="8">Fluoride-specific ion channel. Important for reducing fluoride concentration in the cell, thus reducing its toxicity.</text>
</comment>
<keyword evidence="8" id="KW-0813">Transport</keyword>
<dbReference type="InterPro" id="IPR003691">
    <property type="entry name" value="FluC"/>
</dbReference>
<sequence length="113" mass="10913">MPPAVAVGVGGVAGAVARHLVSERIERGLLDTFAVNLVGSFLLGVLVAAPVDGTVVLVGGTGFCGAFTTFSTTAVETVELAAEGRSSAVAVVLAMLSGALVAVVAGSAVGGLF</sequence>
<evidence type="ECO:0000256" key="3">
    <source>
        <dbReference type="ARBA" id="ARBA00022692"/>
    </source>
</evidence>
<dbReference type="PANTHER" id="PTHR28259:SF1">
    <property type="entry name" value="FLUORIDE EXPORT PROTEIN 1-RELATED"/>
    <property type="match status" value="1"/>
</dbReference>
<gene>
    <name evidence="8" type="primary">fluC</name>
    <name evidence="8" type="synonym">crcB</name>
    <name evidence="9" type="ORF">ACFPYI_05630</name>
</gene>
<feature type="transmembrane region" description="Helical" evidence="8">
    <location>
        <begin position="87"/>
        <end position="109"/>
    </location>
</feature>
<dbReference type="PANTHER" id="PTHR28259">
    <property type="entry name" value="FLUORIDE EXPORT PROTEIN 1-RELATED"/>
    <property type="match status" value="1"/>
</dbReference>
<dbReference type="GO" id="GO:0140114">
    <property type="term" value="P:cellular detoxification of fluoride"/>
    <property type="evidence" value="ECO:0007669"/>
    <property type="project" value="UniProtKB-UniRule"/>
</dbReference>
<evidence type="ECO:0000256" key="5">
    <source>
        <dbReference type="ARBA" id="ARBA00023136"/>
    </source>
</evidence>